<evidence type="ECO:0000256" key="1">
    <source>
        <dbReference type="SAM" id="MobiDB-lite"/>
    </source>
</evidence>
<evidence type="ECO:0000313" key="3">
    <source>
        <dbReference type="Proteomes" id="UP000295781"/>
    </source>
</evidence>
<gene>
    <name evidence="2" type="ORF">SOCEGT47_013410</name>
</gene>
<dbReference type="RefSeq" id="WP_129346269.1">
    <property type="nucleotide sequence ID" value="NZ_CP012670.1"/>
</dbReference>
<dbReference type="Proteomes" id="UP000295781">
    <property type="component" value="Chromosome"/>
</dbReference>
<sequence>MLKHLMIEEMVALLSPWVESAQRKRLFLSIPEIAGLHPKVVATHEAVLAVRPSKAGPSGEMIALNDELARVDERHDHLARAVCWGIDAHRAHCLGEDPPDRERAAMCDQVQPRLFPNGLTIVKASPTAEAGNTARVARLLVEEPSIGGFLKGIPARGKTTLLRTTQRWIEAGKELLAIEQRRNELAAQEKTAPVTRATVAAARSQWFRVVSAVLSNLELSDAPIEAIEMIRGPVLKASERAGKRYGAAPAGEAPRPEAPGEPAADGNEDEGEGTRAPRAASS</sequence>
<dbReference type="EMBL" id="CP012670">
    <property type="protein sequence ID" value="AUX20865.1"/>
    <property type="molecule type" value="Genomic_DNA"/>
</dbReference>
<dbReference type="OrthoDB" id="5506344at2"/>
<evidence type="ECO:0000313" key="2">
    <source>
        <dbReference type="EMBL" id="AUX20865.1"/>
    </source>
</evidence>
<reference evidence="2 3" key="1">
    <citation type="submission" date="2015-09" db="EMBL/GenBank/DDBJ databases">
        <title>Sorangium comparison.</title>
        <authorList>
            <person name="Zaburannyi N."/>
            <person name="Bunk B."/>
            <person name="Overmann J."/>
            <person name="Mueller R."/>
        </authorList>
    </citation>
    <scope>NUCLEOTIDE SEQUENCE [LARGE SCALE GENOMIC DNA]</scope>
    <source>
        <strain evidence="2 3">So ceGT47</strain>
    </source>
</reference>
<organism evidence="2 3">
    <name type="scientific">Sorangium cellulosum</name>
    <name type="common">Polyangium cellulosum</name>
    <dbReference type="NCBI Taxonomy" id="56"/>
    <lineage>
        <taxon>Bacteria</taxon>
        <taxon>Pseudomonadati</taxon>
        <taxon>Myxococcota</taxon>
        <taxon>Polyangia</taxon>
        <taxon>Polyangiales</taxon>
        <taxon>Polyangiaceae</taxon>
        <taxon>Sorangium</taxon>
    </lineage>
</organism>
<name>A0A4P2PVN7_SORCE</name>
<accession>A0A4P2PVN7</accession>
<dbReference type="AlphaFoldDB" id="A0A4P2PVN7"/>
<feature type="region of interest" description="Disordered" evidence="1">
    <location>
        <begin position="243"/>
        <end position="282"/>
    </location>
</feature>
<protein>
    <submittedName>
        <fullName evidence="2">Uncharacterized protein</fullName>
    </submittedName>
</protein>
<proteinExistence type="predicted"/>